<proteinExistence type="inferred from homology"/>
<keyword evidence="1 3" id="KW-0963">Cytoplasm</keyword>
<dbReference type="InterPro" id="IPR028998">
    <property type="entry name" value="RimP_C"/>
</dbReference>
<comment type="function">
    <text evidence="3">Required for maturation of 30S ribosomal subunits.</text>
</comment>
<dbReference type="GO" id="GO:0000028">
    <property type="term" value="P:ribosomal small subunit assembly"/>
    <property type="evidence" value="ECO:0007669"/>
    <property type="project" value="TreeGrafter"/>
</dbReference>
<dbReference type="Gene3D" id="3.30.300.70">
    <property type="entry name" value="RimP-like superfamily, N-terminal"/>
    <property type="match status" value="1"/>
</dbReference>
<dbReference type="FunFam" id="3.30.300.70:FF:000001">
    <property type="entry name" value="Ribosome maturation factor RimP"/>
    <property type="match status" value="1"/>
</dbReference>
<protein>
    <recommendedName>
        <fullName evidence="3">Ribosome maturation factor RimP</fullName>
    </recommendedName>
</protein>
<evidence type="ECO:0000256" key="1">
    <source>
        <dbReference type="ARBA" id="ARBA00022490"/>
    </source>
</evidence>
<name>A0A2R6Y038_9BACL</name>
<dbReference type="Proteomes" id="UP000244338">
    <property type="component" value="Unassembled WGS sequence"/>
</dbReference>
<dbReference type="InterPro" id="IPR003728">
    <property type="entry name" value="Ribosome_maturation_RimP"/>
</dbReference>
<dbReference type="GO" id="GO:0005829">
    <property type="term" value="C:cytosol"/>
    <property type="evidence" value="ECO:0007669"/>
    <property type="project" value="TreeGrafter"/>
</dbReference>
<dbReference type="SUPFAM" id="SSF74942">
    <property type="entry name" value="YhbC-like, C-terminal domain"/>
    <property type="match status" value="1"/>
</dbReference>
<reference evidence="6" key="1">
    <citation type="journal article" date="2018" name="Sci. Rep.">
        <title>Lignite coal burning seam in the remote Altai Mountains harbors a hydrogen-driven thermophilic microbial community.</title>
        <authorList>
            <person name="Kadnikov V.V."/>
            <person name="Mardanov A.V."/>
            <person name="Ivasenko D.A."/>
            <person name="Antsiferov D.V."/>
            <person name="Beletsky A.V."/>
            <person name="Karnachuk O.V."/>
            <person name="Ravin N.V."/>
        </authorList>
    </citation>
    <scope>NUCLEOTIDE SEQUENCE [LARGE SCALE GENOMIC DNA]</scope>
</reference>
<dbReference type="HAMAP" id="MF_01077">
    <property type="entry name" value="RimP"/>
    <property type="match status" value="1"/>
</dbReference>
<accession>A0A2R6Y038</accession>
<organism evidence="5 6">
    <name type="scientific">Candidatus Carbonibacillus altaicus</name>
    <dbReference type="NCBI Taxonomy" id="2163959"/>
    <lineage>
        <taxon>Bacteria</taxon>
        <taxon>Bacillati</taxon>
        <taxon>Bacillota</taxon>
        <taxon>Bacilli</taxon>
        <taxon>Bacillales</taxon>
        <taxon>Candidatus Carbonibacillus</taxon>
    </lineage>
</organism>
<comment type="subcellular location">
    <subcellularLocation>
        <location evidence="3">Cytoplasm</location>
    </subcellularLocation>
</comment>
<evidence type="ECO:0000259" key="4">
    <source>
        <dbReference type="Pfam" id="PF02576"/>
    </source>
</evidence>
<evidence type="ECO:0000256" key="2">
    <source>
        <dbReference type="ARBA" id="ARBA00022517"/>
    </source>
</evidence>
<dbReference type="InterPro" id="IPR028989">
    <property type="entry name" value="RimP_N"/>
</dbReference>
<dbReference type="PANTHER" id="PTHR33867">
    <property type="entry name" value="RIBOSOME MATURATION FACTOR RIMP"/>
    <property type="match status" value="1"/>
</dbReference>
<evidence type="ECO:0000313" key="6">
    <source>
        <dbReference type="Proteomes" id="UP000244338"/>
    </source>
</evidence>
<evidence type="ECO:0000313" key="5">
    <source>
        <dbReference type="EMBL" id="PTQ56048.1"/>
    </source>
</evidence>
<dbReference type="CDD" id="cd01734">
    <property type="entry name" value="YlxS_C"/>
    <property type="match status" value="1"/>
</dbReference>
<dbReference type="InterPro" id="IPR036847">
    <property type="entry name" value="RimP_C_sf"/>
</dbReference>
<comment type="caution">
    <text evidence="5">The sequence shown here is derived from an EMBL/GenBank/DDBJ whole genome shotgun (WGS) entry which is preliminary data.</text>
</comment>
<evidence type="ECO:0000256" key="3">
    <source>
        <dbReference type="HAMAP-Rule" id="MF_01077"/>
    </source>
</evidence>
<dbReference type="AlphaFoldDB" id="A0A2R6Y038"/>
<dbReference type="InterPro" id="IPR035956">
    <property type="entry name" value="RimP_N_sf"/>
</dbReference>
<dbReference type="GO" id="GO:0006412">
    <property type="term" value="P:translation"/>
    <property type="evidence" value="ECO:0007669"/>
    <property type="project" value="TreeGrafter"/>
</dbReference>
<dbReference type="PANTHER" id="PTHR33867:SF1">
    <property type="entry name" value="RIBOSOME MATURATION FACTOR RIMP"/>
    <property type="match status" value="1"/>
</dbReference>
<comment type="similarity">
    <text evidence="3">Belongs to the RimP family.</text>
</comment>
<sequence>MLPILERMALELVDVEYVKEGANWFVRVYIDKEGGVGIEECGKVSEQLGRLLDRHDFIPDAYFLEVSSPGAERKLRKDREFAWAVGKEVRIKGRVSEDAPVQVWEGTLLAYDPDIVLKTSEGEVRIPRPGVKEARRKASFRF</sequence>
<dbReference type="Pfam" id="PF02576">
    <property type="entry name" value="RimP_N"/>
    <property type="match status" value="1"/>
</dbReference>
<feature type="domain" description="Ribosome maturation factor RimP N-terminal" evidence="4">
    <location>
        <begin position="3"/>
        <end position="72"/>
    </location>
</feature>
<dbReference type="EMBL" id="PEBX01000050">
    <property type="protein sequence ID" value="PTQ56048.1"/>
    <property type="molecule type" value="Genomic_DNA"/>
</dbReference>
<keyword evidence="2 3" id="KW-0690">Ribosome biogenesis</keyword>
<gene>
    <name evidence="3" type="primary">rimP</name>
    <name evidence="5" type="ORF">BSOLF_0976</name>
</gene>
<dbReference type="SUPFAM" id="SSF75420">
    <property type="entry name" value="YhbC-like, N-terminal domain"/>
    <property type="match status" value="1"/>
</dbReference>